<dbReference type="GO" id="GO:0008047">
    <property type="term" value="F:enzyme activator activity"/>
    <property type="evidence" value="ECO:0007669"/>
    <property type="project" value="InterPro"/>
</dbReference>
<evidence type="ECO:0000313" key="6">
    <source>
        <dbReference type="EMBL" id="KYC56581.1"/>
    </source>
</evidence>
<proteinExistence type="inferred from homology"/>
<dbReference type="AlphaFoldDB" id="A0A150JHC5"/>
<dbReference type="InterPro" id="IPR004420">
    <property type="entry name" value="Pept_A31_hyd_mat_HycI"/>
</dbReference>
<dbReference type="GO" id="GO:0004190">
    <property type="term" value="F:aspartic-type endopeptidase activity"/>
    <property type="evidence" value="ECO:0007669"/>
    <property type="project" value="UniProtKB-KW"/>
</dbReference>
<accession>A0A150JAH5</accession>
<dbReference type="PRINTS" id="PR00446">
    <property type="entry name" value="HYDRGNUPTAKE"/>
</dbReference>
<dbReference type="CDD" id="cd06067">
    <property type="entry name" value="H2MP_MemB-H2evol"/>
    <property type="match status" value="1"/>
</dbReference>
<dbReference type="GO" id="GO:0016485">
    <property type="term" value="P:protein processing"/>
    <property type="evidence" value="ECO:0007669"/>
    <property type="project" value="TreeGrafter"/>
</dbReference>
<dbReference type="SUPFAM" id="SSF53163">
    <property type="entry name" value="HybD-like"/>
    <property type="match status" value="1"/>
</dbReference>
<comment type="caution">
    <text evidence="6">The sequence shown here is derived from an EMBL/GenBank/DDBJ whole genome shotgun (WGS) entry which is preliminary data.</text>
</comment>
<evidence type="ECO:0000256" key="1">
    <source>
        <dbReference type="ARBA" id="ARBA00006814"/>
    </source>
</evidence>
<evidence type="ECO:0000256" key="3">
    <source>
        <dbReference type="ARBA" id="ARBA00022750"/>
    </source>
</evidence>
<dbReference type="EMBL" id="LNJB01000018">
    <property type="protein sequence ID" value="KYC54078.1"/>
    <property type="molecule type" value="Genomic_DNA"/>
</dbReference>
<protein>
    <submittedName>
        <fullName evidence="6">F420-reducing hydrogenase, subunit delta</fullName>
    </submittedName>
</protein>
<name>A0A150JHC5_9EURY</name>
<dbReference type="InterPro" id="IPR000671">
    <property type="entry name" value="Peptidase_A31"/>
</dbReference>
<keyword evidence="3" id="KW-0064">Aspartyl protease</keyword>
<evidence type="ECO:0000256" key="2">
    <source>
        <dbReference type="ARBA" id="ARBA00022670"/>
    </source>
</evidence>
<dbReference type="Gene3D" id="3.40.50.1450">
    <property type="entry name" value="HybD-like"/>
    <property type="match status" value="1"/>
</dbReference>
<organism evidence="6">
    <name type="scientific">Candidatus Methanofastidiosum methylothiophilum</name>
    <dbReference type="NCBI Taxonomy" id="1705564"/>
    <lineage>
        <taxon>Archaea</taxon>
        <taxon>Methanobacteriati</taxon>
        <taxon>Methanobacteriota</taxon>
        <taxon>Stenosarchaea group</taxon>
        <taxon>Candidatus Methanofastidiosia</taxon>
        <taxon>Candidatus Methanofastidiosales</taxon>
        <taxon>Candidatus Methanofastidiosaceae</taxon>
        <taxon>Candidatus Methanofastidiosum</taxon>
    </lineage>
</organism>
<keyword evidence="2" id="KW-0645">Protease</keyword>
<reference evidence="6 7" key="1">
    <citation type="journal article" date="2016" name="ISME J.">
        <title>Chasing the elusive Euryarchaeota class WSA2: genomes reveal a uniquely fastidious methyl-reducing methanogen.</title>
        <authorList>
            <person name="Nobu M.K."/>
            <person name="Narihiro T."/>
            <person name="Kuroda K."/>
            <person name="Mei R."/>
            <person name="Liu W.T."/>
        </authorList>
    </citation>
    <scope>NUCLEOTIDE SEQUENCE [LARGE SCALE GENOMIC DNA]</scope>
    <source>
        <strain evidence="5">ADurb1013_Bin02101</strain>
        <strain evidence="6">ADurb1213_Bin02801</strain>
    </source>
</reference>
<dbReference type="NCBIfam" id="TIGR00142">
    <property type="entry name" value="hycI"/>
    <property type="match status" value="1"/>
</dbReference>
<sequence>MKIRWMQKIEMFLKEILKKKFAVLGVGSNLRGDDGVGPYISEILSEYNSDSFLSINGDLVPENFTHDLKEFNPNYVLIIDAAFLGKSPGEVELIKANAIKNVSFSSHSMPLSILGKYLEQKIGASIYIMGIQAKSLDFGSDMSEEVKKSADRLIDIFKKELT</sequence>
<evidence type="ECO:0000313" key="7">
    <source>
        <dbReference type="Proteomes" id="UP000092420"/>
    </source>
</evidence>
<comment type="similarity">
    <text evidence="1">Belongs to the peptidase A31 family.</text>
</comment>
<accession>A0A150JHC5</accession>
<evidence type="ECO:0000313" key="5">
    <source>
        <dbReference type="EMBL" id="KYC54078.1"/>
    </source>
</evidence>
<dbReference type="EMBL" id="LNJE01000018">
    <property type="protein sequence ID" value="KYC56581.1"/>
    <property type="molecule type" value="Genomic_DNA"/>
</dbReference>
<dbReference type="PANTHER" id="PTHR30302">
    <property type="entry name" value="HYDROGENASE 1 MATURATION PROTEASE"/>
    <property type="match status" value="1"/>
</dbReference>
<dbReference type="PANTHER" id="PTHR30302:SF1">
    <property type="entry name" value="HYDROGENASE 2 MATURATION PROTEASE"/>
    <property type="match status" value="1"/>
</dbReference>
<evidence type="ECO:0000256" key="4">
    <source>
        <dbReference type="ARBA" id="ARBA00022801"/>
    </source>
</evidence>
<dbReference type="NCBIfam" id="TIGR00072">
    <property type="entry name" value="hydrog_prot"/>
    <property type="match status" value="1"/>
</dbReference>
<dbReference type="Pfam" id="PF01750">
    <property type="entry name" value="HycI"/>
    <property type="match status" value="1"/>
</dbReference>
<keyword evidence="4" id="KW-0378">Hydrolase</keyword>
<accession>A0A150JGA7</accession>
<dbReference type="Proteomes" id="UP000092420">
    <property type="component" value="Unassembled WGS sequence"/>
</dbReference>
<gene>
    <name evidence="5" type="ORF">AN188_01267</name>
    <name evidence="6" type="ORF">APG09_01324</name>
</gene>
<dbReference type="InterPro" id="IPR023430">
    <property type="entry name" value="Pept_HybD-like_dom_sf"/>
</dbReference>